<sequence>MMASVSSDSSPTSSCGGSVGSDSTEEAPDYGHLHRLHKFHRQKKVNAARPELAVVRASVPISRPSIIGRPDFFIRYGEKEKEAVASFDFLDELSTTSSSLSCSLEENEDKLTETNMKETINRSDCVIEISCDLQS</sequence>
<dbReference type="AlphaFoldDB" id="A0A1Y1K9B4"/>
<protein>
    <submittedName>
        <fullName evidence="2">Uncharacterized protein</fullName>
    </submittedName>
</protein>
<feature type="region of interest" description="Disordered" evidence="1">
    <location>
        <begin position="1"/>
        <end position="31"/>
    </location>
</feature>
<dbReference type="EMBL" id="GEZM01088618">
    <property type="protein sequence ID" value="JAV58062.1"/>
    <property type="molecule type" value="Transcribed_RNA"/>
</dbReference>
<accession>A0A1Y1K9B4</accession>
<feature type="compositionally biased region" description="Low complexity" evidence="1">
    <location>
        <begin position="1"/>
        <end position="16"/>
    </location>
</feature>
<reference evidence="2" key="1">
    <citation type="journal article" date="2016" name="Sci. Rep.">
        <title>Molecular characterization of firefly nuptial gifts: a multi-omics approach sheds light on postcopulatory sexual selection.</title>
        <authorList>
            <person name="Al-Wathiqui N."/>
            <person name="Fallon T.R."/>
            <person name="South A."/>
            <person name="Weng J.K."/>
            <person name="Lewis S.M."/>
        </authorList>
    </citation>
    <scope>NUCLEOTIDE SEQUENCE</scope>
</reference>
<organism evidence="2">
    <name type="scientific">Photinus pyralis</name>
    <name type="common">Common eastern firefly</name>
    <name type="synonym">Lampyris pyralis</name>
    <dbReference type="NCBI Taxonomy" id="7054"/>
    <lineage>
        <taxon>Eukaryota</taxon>
        <taxon>Metazoa</taxon>
        <taxon>Ecdysozoa</taxon>
        <taxon>Arthropoda</taxon>
        <taxon>Hexapoda</taxon>
        <taxon>Insecta</taxon>
        <taxon>Pterygota</taxon>
        <taxon>Neoptera</taxon>
        <taxon>Endopterygota</taxon>
        <taxon>Coleoptera</taxon>
        <taxon>Polyphaga</taxon>
        <taxon>Elateriformia</taxon>
        <taxon>Elateroidea</taxon>
        <taxon>Lampyridae</taxon>
        <taxon>Lampyrinae</taxon>
        <taxon>Photinus</taxon>
    </lineage>
</organism>
<evidence type="ECO:0000313" key="2">
    <source>
        <dbReference type="EMBL" id="JAV58062.1"/>
    </source>
</evidence>
<evidence type="ECO:0000256" key="1">
    <source>
        <dbReference type="SAM" id="MobiDB-lite"/>
    </source>
</evidence>
<proteinExistence type="predicted"/>
<name>A0A1Y1K9B4_PHOPY</name>